<comment type="caution">
    <text evidence="4">The sequence shown here is derived from an EMBL/GenBank/DDBJ whole genome shotgun (WGS) entry which is preliminary data.</text>
</comment>
<evidence type="ECO:0000256" key="3">
    <source>
        <dbReference type="RuleBase" id="RU000461"/>
    </source>
</evidence>
<dbReference type="Pfam" id="PF00067">
    <property type="entry name" value="p450"/>
    <property type="match status" value="1"/>
</dbReference>
<dbReference type="PANTHER" id="PTHR46696:SF1">
    <property type="entry name" value="CYTOCHROME P450 YJIB-RELATED"/>
    <property type="match status" value="1"/>
</dbReference>
<comment type="similarity">
    <text evidence="2 3">Belongs to the cytochrome P450 family.</text>
</comment>
<evidence type="ECO:0000313" key="4">
    <source>
        <dbReference type="EMBL" id="RXF75175.1"/>
    </source>
</evidence>
<reference evidence="4 5" key="1">
    <citation type="submission" date="2018-12" db="EMBL/GenBank/DDBJ databases">
        <title>bacterium Hansschlegelia zhihuaiae S113.</title>
        <authorList>
            <person name="He J."/>
        </authorList>
    </citation>
    <scope>NUCLEOTIDE SEQUENCE [LARGE SCALE GENOMIC DNA]</scope>
    <source>
        <strain evidence="4 5">S 113</strain>
    </source>
</reference>
<sequence length="412" mass="46181">MGAYLDRIDAAPASERWRLVRGLMYGEPQPFFAELRAERPVLELPDLTIVTRFADCALTLRRHQDFGVDLYRPKQGDYFMAQDDTADHWRDKSIMRAILDFEQVPRMRAHVGDTARDILREAGGAIDAPKRLTRAVPISLVKTFFGFDDADDEQLFDWSYWNQQDAFHNQFFDAIVTPDPQKIVRERERANTELALFTARVMAKRSVAVKLGFGGDDSISRLIHLSFSGGVNFPLKKVLFNAGGLLIGAVETTSHAVNNALAELLKRPDVLDRARAAAASPDAQAFDGFVFEALRFNPAFPYFFRTCHRRTVMSAGTPEARAVEPNATVLAVTHSAMFDEAAFEEPDRFDEARSQADAFTFGQGLHECLGRVIAQAMIPEVVRQCLLLPNLRAEGPVRFEGGVPESFPLRWG</sequence>
<keyword evidence="3" id="KW-0503">Monooxygenase</keyword>
<dbReference type="SUPFAM" id="SSF48264">
    <property type="entry name" value="Cytochrome P450"/>
    <property type="match status" value="1"/>
</dbReference>
<protein>
    <submittedName>
        <fullName evidence="4">Cytochrome P450</fullName>
    </submittedName>
</protein>
<keyword evidence="3" id="KW-0479">Metal-binding</keyword>
<dbReference type="Proteomes" id="UP000289708">
    <property type="component" value="Unassembled WGS sequence"/>
</dbReference>
<dbReference type="PRINTS" id="PR00359">
    <property type="entry name" value="BP450"/>
</dbReference>
<dbReference type="PROSITE" id="PS00086">
    <property type="entry name" value="CYTOCHROME_P450"/>
    <property type="match status" value="1"/>
</dbReference>
<name>A0A4Q0MNP4_9HYPH</name>
<dbReference type="GO" id="GO:0004497">
    <property type="term" value="F:monooxygenase activity"/>
    <property type="evidence" value="ECO:0007669"/>
    <property type="project" value="UniProtKB-KW"/>
</dbReference>
<dbReference type="Gene3D" id="1.10.630.10">
    <property type="entry name" value="Cytochrome P450"/>
    <property type="match status" value="1"/>
</dbReference>
<dbReference type="GO" id="GO:0005506">
    <property type="term" value="F:iron ion binding"/>
    <property type="evidence" value="ECO:0007669"/>
    <property type="project" value="InterPro"/>
</dbReference>
<keyword evidence="3" id="KW-0349">Heme</keyword>
<dbReference type="InterPro" id="IPR002397">
    <property type="entry name" value="Cyt_P450_B"/>
</dbReference>
<dbReference type="PANTHER" id="PTHR46696">
    <property type="entry name" value="P450, PUTATIVE (EUROFUNG)-RELATED"/>
    <property type="match status" value="1"/>
</dbReference>
<dbReference type="RefSeq" id="WP_128776165.1">
    <property type="nucleotide sequence ID" value="NZ_RYFI01000002.1"/>
</dbReference>
<dbReference type="OrthoDB" id="236246at2"/>
<dbReference type="InterPro" id="IPR017972">
    <property type="entry name" value="Cyt_P450_CS"/>
</dbReference>
<dbReference type="AlphaFoldDB" id="A0A4Q0MNP4"/>
<organism evidence="4 5">
    <name type="scientific">Hansschlegelia zhihuaiae</name>
    <dbReference type="NCBI Taxonomy" id="405005"/>
    <lineage>
        <taxon>Bacteria</taxon>
        <taxon>Pseudomonadati</taxon>
        <taxon>Pseudomonadota</taxon>
        <taxon>Alphaproteobacteria</taxon>
        <taxon>Hyphomicrobiales</taxon>
        <taxon>Methylopilaceae</taxon>
        <taxon>Hansschlegelia</taxon>
    </lineage>
</organism>
<dbReference type="InterPro" id="IPR001128">
    <property type="entry name" value="Cyt_P450"/>
</dbReference>
<keyword evidence="3" id="KW-0560">Oxidoreductase</keyword>
<proteinExistence type="inferred from homology"/>
<evidence type="ECO:0000256" key="2">
    <source>
        <dbReference type="ARBA" id="ARBA00010617"/>
    </source>
</evidence>
<comment type="cofactor">
    <cofactor evidence="1">
        <name>heme</name>
        <dbReference type="ChEBI" id="CHEBI:30413"/>
    </cofactor>
</comment>
<dbReference type="GO" id="GO:0016705">
    <property type="term" value="F:oxidoreductase activity, acting on paired donors, with incorporation or reduction of molecular oxygen"/>
    <property type="evidence" value="ECO:0007669"/>
    <property type="project" value="InterPro"/>
</dbReference>
<keyword evidence="5" id="KW-1185">Reference proteome</keyword>
<gene>
    <name evidence="4" type="ORF">EK403_03790</name>
</gene>
<keyword evidence="3" id="KW-0408">Iron</keyword>
<dbReference type="GO" id="GO:0020037">
    <property type="term" value="F:heme binding"/>
    <property type="evidence" value="ECO:0007669"/>
    <property type="project" value="InterPro"/>
</dbReference>
<dbReference type="InterPro" id="IPR036396">
    <property type="entry name" value="Cyt_P450_sf"/>
</dbReference>
<dbReference type="EMBL" id="RYFI01000002">
    <property type="protein sequence ID" value="RXF75175.1"/>
    <property type="molecule type" value="Genomic_DNA"/>
</dbReference>
<accession>A0A4Q0MNP4</accession>
<evidence type="ECO:0000313" key="5">
    <source>
        <dbReference type="Proteomes" id="UP000289708"/>
    </source>
</evidence>
<evidence type="ECO:0000256" key="1">
    <source>
        <dbReference type="ARBA" id="ARBA00001971"/>
    </source>
</evidence>